<organism evidence="1 2">
    <name type="scientific">Hanseniaspora valbyensis NRRL Y-1626</name>
    <dbReference type="NCBI Taxonomy" id="766949"/>
    <lineage>
        <taxon>Eukaryota</taxon>
        <taxon>Fungi</taxon>
        <taxon>Dikarya</taxon>
        <taxon>Ascomycota</taxon>
        <taxon>Saccharomycotina</taxon>
        <taxon>Saccharomycetes</taxon>
        <taxon>Saccharomycodales</taxon>
        <taxon>Saccharomycodaceae</taxon>
        <taxon>Hanseniaspora</taxon>
    </lineage>
</organism>
<dbReference type="SFLD" id="SFLDS00003">
    <property type="entry name" value="Haloacid_Dehalogenase"/>
    <property type="match status" value="1"/>
</dbReference>
<protein>
    <submittedName>
        <fullName evidence="1">HAD-like protein</fullName>
    </submittedName>
</protein>
<gene>
    <name evidence="1" type="ORF">HANVADRAFT_7960</name>
</gene>
<dbReference type="CDD" id="cd07527">
    <property type="entry name" value="HAD_ScGPP-like"/>
    <property type="match status" value="1"/>
</dbReference>
<dbReference type="Gene3D" id="1.10.150.240">
    <property type="entry name" value="Putative phosphatase, domain 2"/>
    <property type="match status" value="1"/>
</dbReference>
<dbReference type="InterPro" id="IPR006439">
    <property type="entry name" value="HAD-SF_hydro_IA"/>
</dbReference>
<dbReference type="NCBIfam" id="TIGR01509">
    <property type="entry name" value="HAD-SF-IA-v3"/>
    <property type="match status" value="1"/>
</dbReference>
<evidence type="ECO:0000313" key="2">
    <source>
        <dbReference type="Proteomes" id="UP000092321"/>
    </source>
</evidence>
<proteinExistence type="predicted"/>
<dbReference type="InterPro" id="IPR023214">
    <property type="entry name" value="HAD_sf"/>
</dbReference>
<dbReference type="FunFam" id="3.40.50.1000:FF:000033">
    <property type="entry name" value="Sugar phosphatase YfbT"/>
    <property type="match status" value="1"/>
</dbReference>
<dbReference type="Gene3D" id="3.40.50.1000">
    <property type="entry name" value="HAD superfamily/HAD-like"/>
    <property type="match status" value="1"/>
</dbReference>
<sequence>MTITKQPISLKVNACLFDVDGTIIISKLAVQAFWRHFADDKPEIEWDYDHVIKLIHGRRTYDAILEFAPSYATVEYANECERSIPAKYGEYSVEVPGAVKLCRSLNNLPKEKWSVATSGTRDLATQWFKILDIKKPTSFITANDVDNGKPHPEPYLKGRNNLGYPINVEHPELSKAVVFEDAPAGITAGKDAGCKIIGIATTFSVEDLKKWNKCDIIINDLTHVRLGGYDSETDEVELIFEDYEWVSPDFQTCRASKITLAGSCLLAVGSVIAVHIIQDIETDQIRQGPIKDAARMSEKTQRKLTNNKEEHLYQQELRKKYEQMQPLNGKIITKSSDDKE</sequence>
<dbReference type="SFLD" id="SFLDG01129">
    <property type="entry name" value="C1.5:_HAD__Beta-PGM__Phosphata"/>
    <property type="match status" value="1"/>
</dbReference>
<dbReference type="AlphaFoldDB" id="A0A1B7T9Y7"/>
<dbReference type="SFLD" id="SFLDG01135">
    <property type="entry name" value="C1.5.6:_HAD__Beta-PGM__Phospha"/>
    <property type="match status" value="1"/>
</dbReference>
<dbReference type="EMBL" id="LXPE01000080">
    <property type="protein sequence ID" value="OBA25520.1"/>
    <property type="molecule type" value="Genomic_DNA"/>
</dbReference>
<dbReference type="Proteomes" id="UP000092321">
    <property type="component" value="Unassembled WGS sequence"/>
</dbReference>
<comment type="caution">
    <text evidence="1">The sequence shown here is derived from an EMBL/GenBank/DDBJ whole genome shotgun (WGS) entry which is preliminary data.</text>
</comment>
<dbReference type="SFLD" id="SFLDF00037">
    <property type="entry name" value="glycerol-3-phosphate_phosphata"/>
    <property type="match status" value="1"/>
</dbReference>
<accession>A0A1B7T9Y7</accession>
<reference evidence="2" key="1">
    <citation type="journal article" date="2016" name="Proc. Natl. Acad. Sci. U.S.A.">
        <title>Comparative genomics of biotechnologically important yeasts.</title>
        <authorList>
            <person name="Riley R."/>
            <person name="Haridas S."/>
            <person name="Wolfe K.H."/>
            <person name="Lopes M.R."/>
            <person name="Hittinger C.T."/>
            <person name="Goeker M."/>
            <person name="Salamov A.A."/>
            <person name="Wisecaver J.H."/>
            <person name="Long T.M."/>
            <person name="Calvey C.H."/>
            <person name="Aerts A.L."/>
            <person name="Barry K.W."/>
            <person name="Choi C."/>
            <person name="Clum A."/>
            <person name="Coughlan A.Y."/>
            <person name="Deshpande S."/>
            <person name="Douglass A.P."/>
            <person name="Hanson S.J."/>
            <person name="Klenk H.-P."/>
            <person name="LaButti K.M."/>
            <person name="Lapidus A."/>
            <person name="Lindquist E.A."/>
            <person name="Lipzen A.M."/>
            <person name="Meier-Kolthoff J.P."/>
            <person name="Ohm R.A."/>
            <person name="Otillar R.P."/>
            <person name="Pangilinan J.L."/>
            <person name="Peng Y."/>
            <person name="Rokas A."/>
            <person name="Rosa C.A."/>
            <person name="Scheuner C."/>
            <person name="Sibirny A.A."/>
            <person name="Slot J.C."/>
            <person name="Stielow J.B."/>
            <person name="Sun H."/>
            <person name="Kurtzman C.P."/>
            <person name="Blackwell M."/>
            <person name="Grigoriev I.V."/>
            <person name="Jeffries T.W."/>
        </authorList>
    </citation>
    <scope>NUCLEOTIDE SEQUENCE [LARGE SCALE GENOMIC DNA]</scope>
    <source>
        <strain evidence="2">NRRL Y-1626</strain>
    </source>
</reference>
<dbReference type="SUPFAM" id="SSF56784">
    <property type="entry name" value="HAD-like"/>
    <property type="match status" value="1"/>
</dbReference>
<dbReference type="InterPro" id="IPR023198">
    <property type="entry name" value="PGP-like_dom2"/>
</dbReference>
<dbReference type="Pfam" id="PF00702">
    <property type="entry name" value="Hydrolase"/>
    <property type="match status" value="1"/>
</dbReference>
<dbReference type="GO" id="GO:0006970">
    <property type="term" value="P:response to osmotic stress"/>
    <property type="evidence" value="ECO:0007669"/>
    <property type="project" value="TreeGrafter"/>
</dbReference>
<dbReference type="PANTHER" id="PTHR43481:SF4">
    <property type="entry name" value="GLYCEROL-1-PHOSPHATE PHOSPHOHYDROLASE 1-RELATED"/>
    <property type="match status" value="1"/>
</dbReference>
<dbReference type="GO" id="GO:0006114">
    <property type="term" value="P:glycerol biosynthetic process"/>
    <property type="evidence" value="ECO:0007669"/>
    <property type="project" value="TreeGrafter"/>
</dbReference>
<dbReference type="PANTHER" id="PTHR43481">
    <property type="entry name" value="FRUCTOSE-1-PHOSPHATE PHOSPHATASE"/>
    <property type="match status" value="1"/>
</dbReference>
<dbReference type="Pfam" id="PF15786">
    <property type="entry name" value="PET117"/>
    <property type="match status" value="1"/>
</dbReference>
<keyword evidence="2" id="KW-1185">Reference proteome</keyword>
<dbReference type="InterPro" id="IPR051806">
    <property type="entry name" value="HAD-like_SPP"/>
</dbReference>
<name>A0A1B7T9Y7_9ASCO</name>
<dbReference type="InterPro" id="IPR036412">
    <property type="entry name" value="HAD-like_sf"/>
</dbReference>
<dbReference type="GO" id="GO:0000121">
    <property type="term" value="F:sn-glycerol 1-phosphatase activity"/>
    <property type="evidence" value="ECO:0007669"/>
    <property type="project" value="TreeGrafter"/>
</dbReference>
<dbReference type="InterPro" id="IPR031568">
    <property type="entry name" value="Pet117"/>
</dbReference>
<evidence type="ECO:0000313" key="1">
    <source>
        <dbReference type="EMBL" id="OBA25520.1"/>
    </source>
</evidence>
<dbReference type="OrthoDB" id="40579at2759"/>